<dbReference type="GO" id="GO:0046872">
    <property type="term" value="F:metal ion binding"/>
    <property type="evidence" value="ECO:0007669"/>
    <property type="project" value="UniProtKB-KW"/>
</dbReference>
<feature type="transmembrane region" description="Helical" evidence="5">
    <location>
        <begin position="12"/>
        <end position="37"/>
    </location>
</feature>
<keyword evidence="4" id="KW-0456">Lyase</keyword>
<evidence type="ECO:0000313" key="6">
    <source>
        <dbReference type="EMBL" id="EPE04338.1"/>
    </source>
</evidence>
<dbReference type="EC" id="4.2.3.-" evidence="4"/>
<evidence type="ECO:0000256" key="1">
    <source>
        <dbReference type="ARBA" id="ARBA00001946"/>
    </source>
</evidence>
<evidence type="ECO:0000256" key="5">
    <source>
        <dbReference type="SAM" id="Phobius"/>
    </source>
</evidence>
<keyword evidence="7" id="KW-1185">Reference proteome</keyword>
<proteinExistence type="inferred from homology"/>
<dbReference type="InterPro" id="IPR008949">
    <property type="entry name" value="Isoprenoid_synthase_dom_sf"/>
</dbReference>
<evidence type="ECO:0000256" key="3">
    <source>
        <dbReference type="ARBA" id="ARBA00022842"/>
    </source>
</evidence>
<keyword evidence="5" id="KW-1133">Transmembrane helix</keyword>
<dbReference type="EMBL" id="KE148161">
    <property type="protein sequence ID" value="EPE04338.1"/>
    <property type="molecule type" value="Genomic_DNA"/>
</dbReference>
<keyword evidence="5" id="KW-0812">Transmembrane</keyword>
<dbReference type="AlphaFoldDB" id="S3CDG0"/>
<protein>
    <recommendedName>
        <fullName evidence="4">Terpene synthase</fullName>
        <ecNumber evidence="4">4.2.3.-</ecNumber>
    </recommendedName>
</protein>
<keyword evidence="3 4" id="KW-0460">Magnesium</keyword>
<evidence type="ECO:0000256" key="2">
    <source>
        <dbReference type="ARBA" id="ARBA00006333"/>
    </source>
</evidence>
<dbReference type="eggNOG" id="ENOG502SS6W">
    <property type="taxonomic scope" value="Eukaryota"/>
</dbReference>
<dbReference type="PANTHER" id="PTHR35201">
    <property type="entry name" value="TERPENE SYNTHASE"/>
    <property type="match status" value="1"/>
</dbReference>
<dbReference type="VEuPathDB" id="FungiDB:F503_01342"/>
<dbReference type="Proteomes" id="UP000016923">
    <property type="component" value="Unassembled WGS sequence"/>
</dbReference>
<dbReference type="InterPro" id="IPR034686">
    <property type="entry name" value="Terpene_cyclase-like_2"/>
</dbReference>
<comment type="cofactor">
    <cofactor evidence="1 4">
        <name>Mg(2+)</name>
        <dbReference type="ChEBI" id="CHEBI:18420"/>
    </cofactor>
</comment>
<dbReference type="HOGENOM" id="CLU_042538_5_0_1"/>
<dbReference type="OMA" id="ESRFMEN"/>
<dbReference type="OrthoDB" id="6486656at2759"/>
<dbReference type="PANTHER" id="PTHR35201:SF4">
    <property type="entry name" value="BETA-PINACENE SYNTHASE-RELATED"/>
    <property type="match status" value="1"/>
</dbReference>
<dbReference type="GO" id="GO:0010333">
    <property type="term" value="F:terpene synthase activity"/>
    <property type="evidence" value="ECO:0007669"/>
    <property type="project" value="InterPro"/>
</dbReference>
<name>S3CDG0_OPHP1</name>
<evidence type="ECO:0000313" key="7">
    <source>
        <dbReference type="Proteomes" id="UP000016923"/>
    </source>
</evidence>
<organism evidence="6 7">
    <name type="scientific">Ophiostoma piceae (strain UAMH 11346)</name>
    <name type="common">Sap stain fungus</name>
    <dbReference type="NCBI Taxonomy" id="1262450"/>
    <lineage>
        <taxon>Eukaryota</taxon>
        <taxon>Fungi</taxon>
        <taxon>Dikarya</taxon>
        <taxon>Ascomycota</taxon>
        <taxon>Pezizomycotina</taxon>
        <taxon>Sordariomycetes</taxon>
        <taxon>Sordariomycetidae</taxon>
        <taxon>Ophiostomatales</taxon>
        <taxon>Ophiostomataceae</taxon>
        <taxon>Ophiostoma</taxon>
    </lineage>
</organism>
<gene>
    <name evidence="6" type="ORF">F503_01342</name>
</gene>
<dbReference type="SUPFAM" id="SSF48576">
    <property type="entry name" value="Terpenoid synthases"/>
    <property type="match status" value="1"/>
</dbReference>
<sequence length="479" mass="53803">MIFVCKNRPLSHAIYISLATLLPIHIHIICLHLPLFFSSLPFISSISTTTYPLLFNLTSLPCLLSIFNMATTMRDVPTLAVDLSRVDEVESDTLTATAAQSLDMVDVEHPKMLHIPDTLADWPWPRFPNPHYDEVAEQSREWLRSFNAFPSRVQNAFDACDFNHFRITCDVMNVFFVIEEYTDEATAEETAKVAAMVMDGLRNPHTPRSEEEKKTCLAGEISRQFWENAVRTASHSAQTRFVATFHTYTQSVIREAEDRNKESSTKHTVDSYLQLRRETVGCLPSFALLGLATENLTDDVINHPLVDALSQLATELILLGNDIVSYNKERKGGAVHNLVTIVLNNPPSTHAYISTPQQAINWIYEYHDVLAKHFVRVYDAIKYMYEPGSQHESTSVKSSVGSSVDAVMSSSPTLVADSAGVALTSEEKVALLDYVEGLGNWVRGNDQWSFESLRYFGKNGPQVQKTRLVELTPLGKQEQ</sequence>
<accession>S3CDG0</accession>
<dbReference type="GO" id="GO:0008299">
    <property type="term" value="P:isoprenoid biosynthetic process"/>
    <property type="evidence" value="ECO:0007669"/>
    <property type="project" value="UniProtKB-ARBA"/>
</dbReference>
<reference evidence="6 7" key="1">
    <citation type="journal article" date="2013" name="BMC Genomics">
        <title>The genome and transcriptome of the pine saprophyte Ophiostoma piceae, and a comparison with the bark beetle-associated pine pathogen Grosmannia clavigera.</title>
        <authorList>
            <person name="Haridas S."/>
            <person name="Wang Y."/>
            <person name="Lim L."/>
            <person name="Massoumi Alamouti S."/>
            <person name="Jackman S."/>
            <person name="Docking R."/>
            <person name="Robertson G."/>
            <person name="Birol I."/>
            <person name="Bohlmann J."/>
            <person name="Breuil C."/>
        </authorList>
    </citation>
    <scope>NUCLEOTIDE SEQUENCE [LARGE SCALE GENOMIC DNA]</scope>
    <source>
        <strain evidence="6 7">UAMH 11346</strain>
    </source>
</reference>
<dbReference type="Gene3D" id="1.10.600.10">
    <property type="entry name" value="Farnesyl Diphosphate Synthase"/>
    <property type="match status" value="1"/>
</dbReference>
<comment type="similarity">
    <text evidence="2 4">Belongs to the terpene synthase family.</text>
</comment>
<dbReference type="Pfam" id="PF19086">
    <property type="entry name" value="Terpene_syn_C_2"/>
    <property type="match status" value="1"/>
</dbReference>
<keyword evidence="5" id="KW-0472">Membrane</keyword>
<dbReference type="STRING" id="1262450.S3CDG0"/>
<evidence type="ECO:0000256" key="4">
    <source>
        <dbReference type="RuleBase" id="RU366034"/>
    </source>
</evidence>
<keyword evidence="4" id="KW-0479">Metal-binding</keyword>